<sequence length="51" mass="6201">MVNELECKNIPNLVRDKKTLKELSKKGFIERNRIMQDLARKRMLCKIKRNR</sequence>
<accession>A0A0F9SWN2</accession>
<reference evidence="1" key="1">
    <citation type="journal article" date="2015" name="Nature">
        <title>Complex archaea that bridge the gap between prokaryotes and eukaryotes.</title>
        <authorList>
            <person name="Spang A."/>
            <person name="Saw J.H."/>
            <person name="Jorgensen S.L."/>
            <person name="Zaremba-Niedzwiedzka K."/>
            <person name="Martijn J."/>
            <person name="Lind A.E."/>
            <person name="van Eijk R."/>
            <person name="Schleper C."/>
            <person name="Guy L."/>
            <person name="Ettema T.J."/>
        </authorList>
    </citation>
    <scope>NUCLEOTIDE SEQUENCE</scope>
</reference>
<dbReference type="EMBL" id="LAZR01000485">
    <property type="protein sequence ID" value="KKN67047.1"/>
    <property type="molecule type" value="Genomic_DNA"/>
</dbReference>
<comment type="caution">
    <text evidence="1">The sequence shown here is derived from an EMBL/GenBank/DDBJ whole genome shotgun (WGS) entry which is preliminary data.</text>
</comment>
<dbReference type="AlphaFoldDB" id="A0A0F9SWN2"/>
<evidence type="ECO:0000313" key="1">
    <source>
        <dbReference type="EMBL" id="KKN67047.1"/>
    </source>
</evidence>
<proteinExistence type="predicted"/>
<gene>
    <name evidence="1" type="ORF">LCGC14_0466010</name>
</gene>
<name>A0A0F9SWN2_9ZZZZ</name>
<organism evidence="1">
    <name type="scientific">marine sediment metagenome</name>
    <dbReference type="NCBI Taxonomy" id="412755"/>
    <lineage>
        <taxon>unclassified sequences</taxon>
        <taxon>metagenomes</taxon>
        <taxon>ecological metagenomes</taxon>
    </lineage>
</organism>
<protein>
    <submittedName>
        <fullName evidence="1">Uncharacterized protein</fullName>
    </submittedName>
</protein>